<gene>
    <name evidence="2" type="ordered locus">Awo_c15130</name>
</gene>
<sequence>MKMKKLWSPTADLIVKNITVYTVDLTIDEIRKGKTDFSIIENGYVASKDGKTIAVGSELDEKLIGPDTEVIDGKGNILIPGLIDSHIHAMFAGLELVNVNLKGAKTKIEFIELLKAKAAVTPKGEWITGNEWNELVWDIKEAPTKDDLDKVSTEHPIVCSRLCHHVCVINSKVIELAGLTKDSPDPDGGIIGRDQDGNPNGLLYESSAIGLIENIIPELTEEQRIEGIVEMGKILNESGITSCIDANLAIDDMKAYLQADKNQKLTYRANMMFYLDKNSGDIPYHLNKIKEMPAVTGFGNDMVKLNGIKILFDGIPATGTAAMRKPYEHIPETSGYTTITAAEMIDVAKMAAKYNWQIGVHSCGDKSADIAIESFVEAYKVNNNDARHYIIHHAVMQPDQLPIMKAYNIPITVQPTINSLMGEQGLIGKELAERYMQYKTFMDAGILVGGSSDCPVISCNPFLGMYSAITRLSVADGVVWSPEQVLTAAQALIMWTKSSAYFSHDDDKMGSIEVGNYSDYVLIDTPILTATPEKIRDTTVLKTILNGKVVYQVPDQK</sequence>
<name>H6LG07_ACEWD</name>
<reference evidence="2 3" key="2">
    <citation type="journal article" date="2012" name="PLoS ONE">
        <title>An ancient pathway combining carbon dioxide fixation with the generation and utilization of a sodium ion gradient for ATP synthesis.</title>
        <authorList>
            <person name="Poehlein A."/>
            <person name="Schmidt S."/>
            <person name="Kaster A.K."/>
            <person name="Goenrich M."/>
            <person name="Vollmers J."/>
            <person name="Thurmer A."/>
            <person name="Bertsch J."/>
            <person name="Schuchmann K."/>
            <person name="Voigt B."/>
            <person name="Hecker M."/>
            <person name="Daniel R."/>
            <person name="Thauer R.K."/>
            <person name="Gottschalk G."/>
            <person name="Muller V."/>
        </authorList>
    </citation>
    <scope>NUCLEOTIDE SEQUENCE [LARGE SCALE GENOMIC DNA]</scope>
    <source>
        <strain evidence="3">ATCC 29683 / DSM 1030 / JCM 2381 / KCTC 1655 / WB1</strain>
    </source>
</reference>
<dbReference type="eggNOG" id="COG1574">
    <property type="taxonomic scope" value="Bacteria"/>
</dbReference>
<feature type="domain" description="Amidohydrolase 3" evidence="1">
    <location>
        <begin position="69"/>
        <end position="551"/>
    </location>
</feature>
<dbReference type="SUPFAM" id="SSF51338">
    <property type="entry name" value="Composite domain of metallo-dependent hydrolases"/>
    <property type="match status" value="1"/>
</dbReference>
<reference evidence="3" key="1">
    <citation type="submission" date="2011-07" db="EMBL/GenBank/DDBJ databases">
        <title>Complete genome sequence of Acetobacterium woodii.</title>
        <authorList>
            <person name="Poehlein A."/>
            <person name="Schmidt S."/>
            <person name="Kaster A.-K."/>
            <person name="Goenrich M."/>
            <person name="Vollmers J."/>
            <person name="Thuermer A."/>
            <person name="Gottschalk G."/>
            <person name="Thauer R.K."/>
            <person name="Daniel R."/>
            <person name="Mueller V."/>
        </authorList>
    </citation>
    <scope>NUCLEOTIDE SEQUENCE [LARGE SCALE GENOMIC DNA]</scope>
    <source>
        <strain evidence="3">ATCC 29683 / DSM 1030 / JCM 2381 / KCTC 1655 / WB1</strain>
    </source>
</reference>
<proteinExistence type="predicted"/>
<keyword evidence="3" id="KW-1185">Reference proteome</keyword>
<dbReference type="STRING" id="931626.Awo_c15130"/>
<dbReference type="CDD" id="cd01300">
    <property type="entry name" value="YtcJ_like"/>
    <property type="match status" value="1"/>
</dbReference>
<evidence type="ECO:0000259" key="1">
    <source>
        <dbReference type="Pfam" id="PF07969"/>
    </source>
</evidence>
<dbReference type="Gene3D" id="2.30.40.10">
    <property type="entry name" value="Urease, subunit C, domain 1"/>
    <property type="match status" value="1"/>
</dbReference>
<evidence type="ECO:0000313" key="2">
    <source>
        <dbReference type="EMBL" id="AFA48295.1"/>
    </source>
</evidence>
<dbReference type="KEGG" id="awo:Awo_c15130"/>
<dbReference type="PANTHER" id="PTHR22642:SF2">
    <property type="entry name" value="PROTEIN LONG AFTER FAR-RED 3"/>
    <property type="match status" value="1"/>
</dbReference>
<evidence type="ECO:0000313" key="3">
    <source>
        <dbReference type="Proteomes" id="UP000007177"/>
    </source>
</evidence>
<dbReference type="Proteomes" id="UP000007177">
    <property type="component" value="Chromosome"/>
</dbReference>
<protein>
    <recommendedName>
        <fullName evidence="1">Amidohydrolase 3 domain-containing protein</fullName>
    </recommendedName>
</protein>
<dbReference type="InterPro" id="IPR013108">
    <property type="entry name" value="Amidohydro_3"/>
</dbReference>
<dbReference type="EMBL" id="CP002987">
    <property type="protein sequence ID" value="AFA48295.1"/>
    <property type="molecule type" value="Genomic_DNA"/>
</dbReference>
<dbReference type="Gene3D" id="3.10.310.70">
    <property type="match status" value="1"/>
</dbReference>
<dbReference type="InterPro" id="IPR033932">
    <property type="entry name" value="YtcJ-like"/>
</dbReference>
<accession>H6LG07</accession>
<dbReference type="InterPro" id="IPR032466">
    <property type="entry name" value="Metal_Hydrolase"/>
</dbReference>
<dbReference type="HOGENOM" id="CLU_009942_3_1_9"/>
<dbReference type="Gene3D" id="3.20.20.140">
    <property type="entry name" value="Metal-dependent hydrolases"/>
    <property type="match status" value="1"/>
</dbReference>
<organism evidence="2 3">
    <name type="scientific">Acetobacterium woodii (strain ATCC 29683 / DSM 1030 / JCM 2381 / KCTC 1655 / WB1)</name>
    <dbReference type="NCBI Taxonomy" id="931626"/>
    <lineage>
        <taxon>Bacteria</taxon>
        <taxon>Bacillati</taxon>
        <taxon>Bacillota</taxon>
        <taxon>Clostridia</taxon>
        <taxon>Eubacteriales</taxon>
        <taxon>Eubacteriaceae</taxon>
        <taxon>Acetobacterium</taxon>
    </lineage>
</organism>
<dbReference type="GO" id="GO:0016810">
    <property type="term" value="F:hydrolase activity, acting on carbon-nitrogen (but not peptide) bonds"/>
    <property type="evidence" value="ECO:0007669"/>
    <property type="project" value="InterPro"/>
</dbReference>
<dbReference type="PANTHER" id="PTHR22642">
    <property type="entry name" value="IMIDAZOLONEPROPIONASE"/>
    <property type="match status" value="1"/>
</dbReference>
<dbReference type="Pfam" id="PF07969">
    <property type="entry name" value="Amidohydro_3"/>
    <property type="match status" value="1"/>
</dbReference>
<dbReference type="SUPFAM" id="SSF51556">
    <property type="entry name" value="Metallo-dependent hydrolases"/>
    <property type="match status" value="1"/>
</dbReference>
<dbReference type="InterPro" id="IPR011059">
    <property type="entry name" value="Metal-dep_hydrolase_composite"/>
</dbReference>
<dbReference type="AlphaFoldDB" id="H6LG07"/>